<dbReference type="HOGENOM" id="CLU_836982_0_0_1"/>
<dbReference type="Gene3D" id="3.30.200.20">
    <property type="entry name" value="Phosphorylase Kinase, domain 1"/>
    <property type="match status" value="1"/>
</dbReference>
<reference evidence="3" key="1">
    <citation type="journal article" date="2011" name="Proc. Natl. Acad. Sci. U.S.A.">
        <title>Obligate biotrophy features unraveled by the genomic analysis of rust fungi.</title>
        <authorList>
            <person name="Duplessis S."/>
            <person name="Cuomo C.A."/>
            <person name="Lin Y.-C."/>
            <person name="Aerts A."/>
            <person name="Tisserant E."/>
            <person name="Veneault-Fourrey C."/>
            <person name="Joly D.L."/>
            <person name="Hacquard S."/>
            <person name="Amselem J."/>
            <person name="Cantarel B.L."/>
            <person name="Chiu R."/>
            <person name="Coutinho P.M."/>
            <person name="Feau N."/>
            <person name="Field M."/>
            <person name="Frey P."/>
            <person name="Gelhaye E."/>
            <person name="Goldberg J."/>
            <person name="Grabherr M.G."/>
            <person name="Kodira C.D."/>
            <person name="Kohler A."/>
            <person name="Kuees U."/>
            <person name="Lindquist E.A."/>
            <person name="Lucas S.M."/>
            <person name="Mago R."/>
            <person name="Mauceli E."/>
            <person name="Morin E."/>
            <person name="Murat C."/>
            <person name="Pangilinan J.L."/>
            <person name="Park R."/>
            <person name="Pearson M."/>
            <person name="Quesneville H."/>
            <person name="Rouhier N."/>
            <person name="Sakthikumar S."/>
            <person name="Salamov A.A."/>
            <person name="Schmutz J."/>
            <person name="Selles B."/>
            <person name="Shapiro H."/>
            <person name="Tanguay P."/>
            <person name="Tuskan G.A."/>
            <person name="Henrissat B."/>
            <person name="Van de Peer Y."/>
            <person name="Rouze P."/>
            <person name="Ellis J.G."/>
            <person name="Dodds P.N."/>
            <person name="Schein J.E."/>
            <person name="Zhong S."/>
            <person name="Hamelin R.C."/>
            <person name="Grigoriev I.V."/>
            <person name="Szabo L.J."/>
            <person name="Martin F."/>
        </authorList>
    </citation>
    <scope>NUCLEOTIDE SEQUENCE [LARGE SCALE GENOMIC DNA]</scope>
    <source>
        <strain evidence="3">98AG31 / pathotype 3-4-7</strain>
    </source>
</reference>
<dbReference type="AlphaFoldDB" id="F4RKV2"/>
<evidence type="ECO:0000313" key="2">
    <source>
        <dbReference type="EMBL" id="EGG06790.1"/>
    </source>
</evidence>
<dbReference type="GeneID" id="18930007"/>
<dbReference type="GO" id="GO:0072354">
    <property type="term" value="F:histone H3T3 kinase activity"/>
    <property type="evidence" value="ECO:0007669"/>
    <property type="project" value="TreeGrafter"/>
</dbReference>
<evidence type="ECO:0000256" key="1">
    <source>
        <dbReference type="SAM" id="MobiDB-lite"/>
    </source>
</evidence>
<dbReference type="Gene3D" id="1.10.510.10">
    <property type="entry name" value="Transferase(Phosphotransferase) domain 1"/>
    <property type="match status" value="1"/>
</dbReference>
<dbReference type="InParanoid" id="F4RKV2"/>
<dbReference type="RefSeq" id="XP_007409750.1">
    <property type="nucleotide sequence ID" value="XM_007409688.1"/>
</dbReference>
<evidence type="ECO:0008006" key="4">
    <source>
        <dbReference type="Google" id="ProtNLM"/>
    </source>
</evidence>
<dbReference type="VEuPathDB" id="FungiDB:MELLADRAFT_62985"/>
<dbReference type="GO" id="GO:0000278">
    <property type="term" value="P:mitotic cell cycle"/>
    <property type="evidence" value="ECO:0007669"/>
    <property type="project" value="TreeGrafter"/>
</dbReference>
<dbReference type="OrthoDB" id="5327538at2759"/>
<dbReference type="PANTHER" id="PTHR24419">
    <property type="entry name" value="INTERLEUKIN-1 RECEPTOR-ASSOCIATED KINASE"/>
    <property type="match status" value="1"/>
</dbReference>
<dbReference type="KEGG" id="mlr:MELLADRAFT_62985"/>
<protein>
    <recommendedName>
        <fullName evidence="4">Fungal-type protein kinase domain-containing protein</fullName>
    </recommendedName>
</protein>
<dbReference type="PANTHER" id="PTHR24419:SF18">
    <property type="entry name" value="SERINE_THREONINE-PROTEIN KINASE HASPIN"/>
    <property type="match status" value="1"/>
</dbReference>
<dbReference type="Pfam" id="PF12330">
    <property type="entry name" value="Haspin_kinase"/>
    <property type="match status" value="1"/>
</dbReference>
<dbReference type="Proteomes" id="UP000001072">
    <property type="component" value="Unassembled WGS sequence"/>
</dbReference>
<dbReference type="eggNOG" id="KOG2464">
    <property type="taxonomic scope" value="Eukaryota"/>
</dbReference>
<dbReference type="GO" id="GO:0005634">
    <property type="term" value="C:nucleus"/>
    <property type="evidence" value="ECO:0007669"/>
    <property type="project" value="TreeGrafter"/>
</dbReference>
<evidence type="ECO:0000313" key="3">
    <source>
        <dbReference type="Proteomes" id="UP000001072"/>
    </source>
</evidence>
<name>F4RKV2_MELLP</name>
<dbReference type="GO" id="GO:0035556">
    <property type="term" value="P:intracellular signal transduction"/>
    <property type="evidence" value="ECO:0007669"/>
    <property type="project" value="TreeGrafter"/>
</dbReference>
<feature type="compositionally biased region" description="Low complexity" evidence="1">
    <location>
        <begin position="278"/>
        <end position="298"/>
    </location>
</feature>
<sequence>MTDQNYDSRVGIEADKFPCKTEWADVEKEVKLSCLLGSESEKGFLNFCGAFVGSGAYPPVLLKEWKSYQERCPDKVYNPSPGKFSRRQLYCCMLSGQAGKDLESLDLINWQEAISVFSQVAHTLSRAERDHEFEHWDLHWGDITVQGHKSAPEATVQTRGSGRASNGDTSADELVNLMAKTAIESLTQDPLSSAKTKISVTPLDFGLSRARFQIDKSRSHVIWTEPDPDIFGGTAEAFYFLSPISYTEPLHLLIIARCSAAKWLHYLSQKLLDEKSLSPPRISPSGNRGSSSAKSSSDSHFEQTCFKLLQTAGKKLSDAVKAEIKSQRRQAA</sequence>
<dbReference type="EMBL" id="GL883106">
    <property type="protein sequence ID" value="EGG06790.1"/>
    <property type="molecule type" value="Genomic_DNA"/>
</dbReference>
<feature type="region of interest" description="Disordered" evidence="1">
    <location>
        <begin position="277"/>
        <end position="298"/>
    </location>
</feature>
<dbReference type="GO" id="GO:0005737">
    <property type="term" value="C:cytoplasm"/>
    <property type="evidence" value="ECO:0007669"/>
    <property type="project" value="TreeGrafter"/>
</dbReference>
<gene>
    <name evidence="2" type="ORF">MELLADRAFT_62985</name>
</gene>
<proteinExistence type="predicted"/>
<keyword evidence="3" id="KW-1185">Reference proteome</keyword>
<organism evidence="3">
    <name type="scientific">Melampsora larici-populina (strain 98AG31 / pathotype 3-4-7)</name>
    <name type="common">Poplar leaf rust fungus</name>
    <dbReference type="NCBI Taxonomy" id="747676"/>
    <lineage>
        <taxon>Eukaryota</taxon>
        <taxon>Fungi</taxon>
        <taxon>Dikarya</taxon>
        <taxon>Basidiomycota</taxon>
        <taxon>Pucciniomycotina</taxon>
        <taxon>Pucciniomycetes</taxon>
        <taxon>Pucciniales</taxon>
        <taxon>Melampsoraceae</taxon>
        <taxon>Melampsora</taxon>
    </lineage>
</organism>
<accession>F4RKV2</accession>